<evidence type="ECO:0000259" key="7">
    <source>
        <dbReference type="PROSITE" id="PS50011"/>
    </source>
</evidence>
<evidence type="ECO:0000256" key="4">
    <source>
        <dbReference type="ARBA" id="ARBA00022840"/>
    </source>
</evidence>
<keyword evidence="3 8" id="KW-0418">Kinase</keyword>
<dbReference type="Proteomes" id="UP001164459">
    <property type="component" value="Chromosome"/>
</dbReference>
<keyword evidence="9" id="KW-1185">Reference proteome</keyword>
<reference evidence="8" key="1">
    <citation type="submission" date="2022-11" db="EMBL/GenBank/DDBJ databases">
        <title>Minimal conservation of predation-associated metabolite biosynthetic gene clusters underscores biosynthetic potential of Myxococcota including descriptions for ten novel species: Archangium lansinium sp. nov., Myxococcus landrumus sp. nov., Nannocystis bai.</title>
        <authorList>
            <person name="Ahearne A."/>
            <person name="Stevens C."/>
            <person name="Dowd S."/>
        </authorList>
    </citation>
    <scope>NUCLEOTIDE SEQUENCE</scope>
    <source>
        <strain evidence="8">Fl3</strain>
    </source>
</reference>
<dbReference type="Pfam" id="PF13374">
    <property type="entry name" value="TPR_10"/>
    <property type="match status" value="1"/>
</dbReference>
<protein>
    <submittedName>
        <fullName evidence="8">Serine/threonine-protein kinase</fullName>
    </submittedName>
</protein>
<dbReference type="PROSITE" id="PS50011">
    <property type="entry name" value="PROTEIN_KINASE_DOM"/>
    <property type="match status" value="1"/>
</dbReference>
<evidence type="ECO:0000256" key="2">
    <source>
        <dbReference type="ARBA" id="ARBA00022741"/>
    </source>
</evidence>
<keyword evidence="6" id="KW-0472">Membrane</keyword>
<sequence length="834" mass="91554">MLLSTTNADPPSDDTTDPSEVVRIGRYVVLGRQGAGAMGVVYRAYDEALDRKVALKLLRAPGADHSQARARLLREAKALAQLSHPNVVQVYDVGEWGGLDFIALEFVQGQTLRTWLSEQTRSWSEILQVFAQAGRGLAAAHAAGLVHRDFKPENVLIDGQGRVFVADFGLARSADSPVPEQQPPLASRSSPSLARLTAMGSLVGTPKYMAPEQFMRVPADARSDQFSFCVALYEALFGRRPFVGETVDELRQSVLLGKLLPPPVLTMVPQWLQDLTMRGLARDPTRRFPSMDALLAELDRVRGRRLLIAAGVAALGLGVAAFVFTQAAPVCQGAEDKLAGVWDSTRDRELHEAFLATELPFAAQTSSLTRDALDRYASDWKAVHEEACLAHHRGEQSDMVLDLRMSCLQRRRTELAARVEVLTEGVPSTVTFAVDAVRSLPPVAACSDPAELVDEWQRIDAPRHPTAPARVQTLRRKLAHIDALERAGQFQRGLALAEEAVRDAQALDDHPVVAEAHLQRGSLLIASNDIMAAENELWRAIVTATRSDHDDALAKAMVKEVYVLAHAADSFASAERMAERAGALLDRIAPRSRLVGELRNNLAVLRFLQGRHDESEALHHENLQFRRSILPTHDPEIAMTLNNLGVDLQELRRFSEAGELLRESIDAFSDAVGEQHPHTLQSLANLALVQFDSGEYEQARESLTDLLDPWTAILGPDNPNTAEQQCVAGLLDIRDGDVAGGLAKLRRAHELGERRGHSAARYRTRLSYAQALWEHAPDERARALELAHDAENDAIVLRDAHLRSVARDWLSAREHGKAEPKPAGPEPQRGPGGP</sequence>
<proteinExistence type="predicted"/>
<dbReference type="RefSeq" id="WP_269034441.1">
    <property type="nucleotide sequence ID" value="NZ_CP114040.1"/>
</dbReference>
<keyword evidence="6" id="KW-1133">Transmembrane helix</keyword>
<organism evidence="8 9">
    <name type="scientific">Nannocystis punicea</name>
    <dbReference type="NCBI Taxonomy" id="2995304"/>
    <lineage>
        <taxon>Bacteria</taxon>
        <taxon>Pseudomonadati</taxon>
        <taxon>Myxococcota</taxon>
        <taxon>Polyangia</taxon>
        <taxon>Nannocystales</taxon>
        <taxon>Nannocystaceae</taxon>
        <taxon>Nannocystis</taxon>
    </lineage>
</organism>
<dbReference type="Gene3D" id="1.25.40.10">
    <property type="entry name" value="Tetratricopeptide repeat domain"/>
    <property type="match status" value="1"/>
</dbReference>
<dbReference type="CDD" id="cd14014">
    <property type="entry name" value="STKc_PknB_like"/>
    <property type="match status" value="1"/>
</dbReference>
<keyword evidence="2" id="KW-0547">Nucleotide-binding</keyword>
<keyword evidence="4" id="KW-0067">ATP-binding</keyword>
<gene>
    <name evidence="8" type="ORF">O0S08_38405</name>
</gene>
<dbReference type="PANTHER" id="PTHR43289">
    <property type="entry name" value="MITOGEN-ACTIVATED PROTEIN KINASE KINASE KINASE 20-RELATED"/>
    <property type="match status" value="1"/>
</dbReference>
<dbReference type="InterPro" id="IPR008271">
    <property type="entry name" value="Ser/Thr_kinase_AS"/>
</dbReference>
<evidence type="ECO:0000313" key="8">
    <source>
        <dbReference type="EMBL" id="WAS92091.1"/>
    </source>
</evidence>
<name>A0ABY7GYM9_9BACT</name>
<dbReference type="Gene3D" id="3.30.200.20">
    <property type="entry name" value="Phosphorylase Kinase, domain 1"/>
    <property type="match status" value="1"/>
</dbReference>
<feature type="compositionally biased region" description="Basic and acidic residues" evidence="5">
    <location>
        <begin position="811"/>
        <end position="820"/>
    </location>
</feature>
<feature type="domain" description="Protein kinase" evidence="7">
    <location>
        <begin position="27"/>
        <end position="307"/>
    </location>
</feature>
<dbReference type="InterPro" id="IPR000719">
    <property type="entry name" value="Prot_kinase_dom"/>
</dbReference>
<feature type="region of interest" description="Disordered" evidence="5">
    <location>
        <begin position="811"/>
        <end position="834"/>
    </location>
</feature>
<dbReference type="PANTHER" id="PTHR43289:SF6">
    <property type="entry name" value="SERINE_THREONINE-PROTEIN KINASE NEKL-3"/>
    <property type="match status" value="1"/>
</dbReference>
<dbReference type="GO" id="GO:0016301">
    <property type="term" value="F:kinase activity"/>
    <property type="evidence" value="ECO:0007669"/>
    <property type="project" value="UniProtKB-KW"/>
</dbReference>
<evidence type="ECO:0000256" key="6">
    <source>
        <dbReference type="SAM" id="Phobius"/>
    </source>
</evidence>
<dbReference type="Pfam" id="PF13424">
    <property type="entry name" value="TPR_12"/>
    <property type="match status" value="1"/>
</dbReference>
<dbReference type="SUPFAM" id="SSF48452">
    <property type="entry name" value="TPR-like"/>
    <property type="match status" value="3"/>
</dbReference>
<dbReference type="PROSITE" id="PS00108">
    <property type="entry name" value="PROTEIN_KINASE_ST"/>
    <property type="match status" value="1"/>
</dbReference>
<evidence type="ECO:0000256" key="3">
    <source>
        <dbReference type="ARBA" id="ARBA00022777"/>
    </source>
</evidence>
<keyword evidence="1" id="KW-0808">Transferase</keyword>
<evidence type="ECO:0000256" key="5">
    <source>
        <dbReference type="SAM" id="MobiDB-lite"/>
    </source>
</evidence>
<accession>A0ABY7GYM9</accession>
<evidence type="ECO:0000256" key="1">
    <source>
        <dbReference type="ARBA" id="ARBA00022679"/>
    </source>
</evidence>
<feature type="transmembrane region" description="Helical" evidence="6">
    <location>
        <begin position="306"/>
        <end position="324"/>
    </location>
</feature>
<dbReference type="EMBL" id="CP114040">
    <property type="protein sequence ID" value="WAS92091.1"/>
    <property type="molecule type" value="Genomic_DNA"/>
</dbReference>
<dbReference type="SUPFAM" id="SSF56112">
    <property type="entry name" value="Protein kinase-like (PK-like)"/>
    <property type="match status" value="1"/>
</dbReference>
<dbReference type="InterPro" id="IPR011009">
    <property type="entry name" value="Kinase-like_dom_sf"/>
</dbReference>
<dbReference type="Pfam" id="PF00069">
    <property type="entry name" value="Pkinase"/>
    <property type="match status" value="1"/>
</dbReference>
<evidence type="ECO:0000313" key="9">
    <source>
        <dbReference type="Proteomes" id="UP001164459"/>
    </source>
</evidence>
<dbReference type="InterPro" id="IPR011990">
    <property type="entry name" value="TPR-like_helical_dom_sf"/>
</dbReference>
<dbReference type="Gene3D" id="1.10.510.10">
    <property type="entry name" value="Transferase(Phosphotransferase) domain 1"/>
    <property type="match status" value="1"/>
</dbReference>
<keyword evidence="6" id="KW-0812">Transmembrane</keyword>